<dbReference type="AlphaFoldDB" id="A0A7W7XD44"/>
<proteinExistence type="predicted"/>
<dbReference type="EMBL" id="JACHJY010000005">
    <property type="protein sequence ID" value="MBB4982848.1"/>
    <property type="molecule type" value="Genomic_DNA"/>
</dbReference>
<protein>
    <submittedName>
        <fullName evidence="1">Uncharacterized protein</fullName>
    </submittedName>
</protein>
<accession>A0A7W7XD44</accession>
<gene>
    <name evidence="1" type="ORF">GGE06_003780</name>
</gene>
<keyword evidence="2" id="KW-1185">Reference proteome</keyword>
<reference evidence="1 2" key="1">
    <citation type="submission" date="2020-08" db="EMBL/GenBank/DDBJ databases">
        <title>Genomic Encyclopedia of Type Strains, Phase III (KMG-III): the genomes of soil and plant-associated and newly described type strains.</title>
        <authorList>
            <person name="Whitman W."/>
        </authorList>
    </citation>
    <scope>NUCLEOTIDE SEQUENCE [LARGE SCALE GENOMIC DNA]</scope>
    <source>
        <strain evidence="1 2">SFB5A</strain>
    </source>
</reference>
<dbReference type="Proteomes" id="UP000582643">
    <property type="component" value="Unassembled WGS sequence"/>
</dbReference>
<organism evidence="1 2">
    <name type="scientific">Streptomyces nymphaeiformis</name>
    <dbReference type="NCBI Taxonomy" id="2663842"/>
    <lineage>
        <taxon>Bacteria</taxon>
        <taxon>Bacillati</taxon>
        <taxon>Actinomycetota</taxon>
        <taxon>Actinomycetes</taxon>
        <taxon>Kitasatosporales</taxon>
        <taxon>Streptomycetaceae</taxon>
        <taxon>Streptomyces</taxon>
    </lineage>
</organism>
<comment type="caution">
    <text evidence="1">The sequence shown here is derived from an EMBL/GenBank/DDBJ whole genome shotgun (WGS) entry which is preliminary data.</text>
</comment>
<evidence type="ECO:0000313" key="2">
    <source>
        <dbReference type="Proteomes" id="UP000582643"/>
    </source>
</evidence>
<dbReference type="RefSeq" id="WP_184931298.1">
    <property type="nucleotide sequence ID" value="NZ_JACHJY010000005.1"/>
</dbReference>
<evidence type="ECO:0000313" key="1">
    <source>
        <dbReference type="EMBL" id="MBB4982848.1"/>
    </source>
</evidence>
<name>A0A7W7XD44_9ACTN</name>
<sequence length="62" mass="6649">MFEYELHTMHHAELVAEAAAHRLAHEAAATHKGLRILGIRIGGHHAEVQAADGGRGLFTKAA</sequence>